<accession>A0A1V9HQL2</accession>
<dbReference type="Pfam" id="PF00126">
    <property type="entry name" value="HTH_1"/>
    <property type="match status" value="2"/>
</dbReference>
<evidence type="ECO:0000256" key="3">
    <source>
        <dbReference type="ARBA" id="ARBA00023125"/>
    </source>
</evidence>
<dbReference type="PROSITE" id="PS50931">
    <property type="entry name" value="HTH_LYSR"/>
    <property type="match status" value="2"/>
</dbReference>
<reference evidence="6 7" key="1">
    <citation type="journal article" date="2016" name="Plant Pathol.">
        <title>Genetic characterization of strains named as Xanthomonas axonopodis pv. dieffenbachiae leads to a taxonomic revision of the X. axonopodis species complex.</title>
        <authorList>
            <person name="Constantin E.C."/>
            <person name="Cleenwerck I."/>
            <person name="Maes M."/>
            <person name="Baeyen S."/>
            <person name="Van Malderghem C."/>
            <person name="De Vos P."/>
            <person name="Cottyn B."/>
        </authorList>
    </citation>
    <scope>NUCLEOTIDE SEQUENCE [LARGE SCALE GENOMIC DNA]</scope>
    <source>
        <strain evidence="7">LMG9055</strain>
    </source>
</reference>
<dbReference type="GO" id="GO:0000976">
    <property type="term" value="F:transcription cis-regulatory region binding"/>
    <property type="evidence" value="ECO:0007669"/>
    <property type="project" value="TreeGrafter"/>
</dbReference>
<dbReference type="Gene3D" id="1.10.10.10">
    <property type="entry name" value="Winged helix-like DNA-binding domain superfamily/Winged helix DNA-binding domain"/>
    <property type="match status" value="2"/>
</dbReference>
<dbReference type="GO" id="GO:0003700">
    <property type="term" value="F:DNA-binding transcription factor activity"/>
    <property type="evidence" value="ECO:0007669"/>
    <property type="project" value="InterPro"/>
</dbReference>
<dbReference type="InterPro" id="IPR005119">
    <property type="entry name" value="LysR_subst-bd"/>
</dbReference>
<evidence type="ECO:0000313" key="6">
    <source>
        <dbReference type="EMBL" id="OQP85175.1"/>
    </source>
</evidence>
<keyword evidence="3" id="KW-0238">DNA-binding</keyword>
<dbReference type="Proteomes" id="UP000050343">
    <property type="component" value="Unassembled WGS sequence"/>
</dbReference>
<protein>
    <recommendedName>
        <fullName evidence="5">HTH lysR-type domain-containing protein</fullName>
    </recommendedName>
</protein>
<dbReference type="InterPro" id="IPR036388">
    <property type="entry name" value="WH-like_DNA-bd_sf"/>
</dbReference>
<dbReference type="PANTHER" id="PTHR30126:SF98">
    <property type="entry name" value="HTH-TYPE TRANSCRIPTIONAL ACTIVATOR BAUR"/>
    <property type="match status" value="1"/>
</dbReference>
<sequence length="246" mass="26317">MQPIPEPNLRHLYALVVVHQAGSISAAAARVNLSQPALTQAVARLEKQLGVRLFDRHPGGMAATEAAGLLVPRIERVLAHLGRGIGVARRALRLPARPGLERRVSLGQLQALVAVDVARSYALAAVRAGVSQPAIYRAVQSLADVIEVPLTVRRGKTMQPTPVALRLLRQVRLALAELRAGLDEVAALRSQHAGRLTLGVMPLARAILLPQVLARFARAHPGASVQVVEGPYAQLLRSCARAAWIC</sequence>
<evidence type="ECO:0000256" key="1">
    <source>
        <dbReference type="ARBA" id="ARBA00009437"/>
    </source>
</evidence>
<feature type="domain" description="HTH lysR-type" evidence="5">
    <location>
        <begin position="7"/>
        <end position="64"/>
    </location>
</feature>
<evidence type="ECO:0000256" key="4">
    <source>
        <dbReference type="ARBA" id="ARBA00023163"/>
    </source>
</evidence>
<keyword evidence="2" id="KW-0805">Transcription regulation</keyword>
<dbReference type="PANTHER" id="PTHR30126">
    <property type="entry name" value="HTH-TYPE TRANSCRIPTIONAL REGULATOR"/>
    <property type="match status" value="1"/>
</dbReference>
<dbReference type="AlphaFoldDB" id="A0A1V9HQL2"/>
<dbReference type="Gene3D" id="3.40.190.10">
    <property type="entry name" value="Periplasmic binding protein-like II"/>
    <property type="match status" value="1"/>
</dbReference>
<dbReference type="InterPro" id="IPR036390">
    <property type="entry name" value="WH_DNA-bd_sf"/>
</dbReference>
<keyword evidence="4" id="KW-0804">Transcription</keyword>
<comment type="similarity">
    <text evidence="1">Belongs to the LysR transcriptional regulatory family.</text>
</comment>
<proteinExistence type="inferred from homology"/>
<dbReference type="PRINTS" id="PR00039">
    <property type="entry name" value="HTHLYSR"/>
</dbReference>
<feature type="domain" description="HTH lysR-type" evidence="5">
    <location>
        <begin position="104"/>
        <end position="161"/>
    </location>
</feature>
<dbReference type="EMBL" id="JPUO02000006">
    <property type="protein sequence ID" value="OQP85175.1"/>
    <property type="molecule type" value="Genomic_DNA"/>
</dbReference>
<gene>
    <name evidence="6" type="ORF">IA54_016745</name>
</gene>
<dbReference type="SUPFAM" id="SSF46785">
    <property type="entry name" value="Winged helix' DNA-binding domain"/>
    <property type="match status" value="2"/>
</dbReference>
<evidence type="ECO:0000259" key="5">
    <source>
        <dbReference type="PROSITE" id="PS50931"/>
    </source>
</evidence>
<dbReference type="InterPro" id="IPR000847">
    <property type="entry name" value="LysR_HTH_N"/>
</dbReference>
<evidence type="ECO:0000256" key="2">
    <source>
        <dbReference type="ARBA" id="ARBA00023015"/>
    </source>
</evidence>
<comment type="caution">
    <text evidence="6">The sequence shown here is derived from an EMBL/GenBank/DDBJ whole genome shotgun (WGS) entry which is preliminary data.</text>
</comment>
<reference evidence="6 7" key="2">
    <citation type="journal article" date="2017" name="Plant Pathol.">
        <title>Pathogenicity and virulence gene content of Xanthomonas strains infecting Araceae, formerly known as Xanthomonas axonopodis pv. dieffenbachiae.</title>
        <authorList>
            <person name="Constantin E.C."/>
            <person name="Haegeman A."/>
            <person name="Van Vaerenbergh J."/>
            <person name="Baeyen S."/>
            <person name="Van Malderghem C."/>
            <person name="Maes M."/>
            <person name="Cottyn B."/>
        </authorList>
    </citation>
    <scope>NUCLEOTIDE SEQUENCE [LARGE SCALE GENOMIC DNA]</scope>
    <source>
        <strain evidence="7">LMG9055</strain>
    </source>
</reference>
<dbReference type="Pfam" id="PF03466">
    <property type="entry name" value="LysR_substrate"/>
    <property type="match status" value="1"/>
</dbReference>
<organism evidence="6 7">
    <name type="scientific">Xanthomonas phaseoli pv. syngonii LMG 9055</name>
    <dbReference type="NCBI Taxonomy" id="1437878"/>
    <lineage>
        <taxon>Bacteria</taxon>
        <taxon>Pseudomonadati</taxon>
        <taxon>Pseudomonadota</taxon>
        <taxon>Gammaproteobacteria</taxon>
        <taxon>Lysobacterales</taxon>
        <taxon>Lysobacteraceae</taxon>
        <taxon>Xanthomonas</taxon>
    </lineage>
</organism>
<evidence type="ECO:0000313" key="7">
    <source>
        <dbReference type="Proteomes" id="UP000050343"/>
    </source>
</evidence>
<name>A0A1V9HQL2_9XANT</name>